<dbReference type="PATRIC" id="fig|1423796.3.peg.1816"/>
<dbReference type="PROSITE" id="PS50943">
    <property type="entry name" value="HTH_CROC1"/>
    <property type="match status" value="1"/>
</dbReference>
<dbReference type="PANTHER" id="PTHR37038:SF14">
    <property type="entry name" value="TRANSCRIPTIONAL ACTIVATOR"/>
    <property type="match status" value="1"/>
</dbReference>
<dbReference type="SUPFAM" id="SSF47413">
    <property type="entry name" value="lambda repressor-like DNA-binding domains"/>
    <property type="match status" value="1"/>
</dbReference>
<sequence>MTMNIAYFVKTRKAMGLSQKELCAGICTQATLSRFEKNGQVPAIKILIRLCNRLNLSLADLFPKVEQASSALNQKMTDVEFKLITMDYQSAQQALQQIDFDQITNDDQRLRYLYLSGYLTTLLAGKNTDALFAFSQILTSQAKEHTEIYNLLALTGSGMIYAQKQENEKADFYFNRVLKEIYDYKIHTTTDIWRVLNIVYNCGKFYSEVQEYETSDALLNYAYKICADNHVTYYLARVVFRLAKNKYAQHQPITEIYADLNDSCAFAKLNGNTQELAAIRAFYRHLQIAQATGTQAE</sequence>
<dbReference type="CDD" id="cd00093">
    <property type="entry name" value="HTH_XRE"/>
    <property type="match status" value="1"/>
</dbReference>
<dbReference type="STRING" id="1423796.FC24_GL001788"/>
<dbReference type="AlphaFoldDB" id="A0A0R2D8C2"/>
<evidence type="ECO:0000313" key="3">
    <source>
        <dbReference type="Proteomes" id="UP000051638"/>
    </source>
</evidence>
<comment type="caution">
    <text evidence="2">The sequence shown here is derived from an EMBL/GenBank/DDBJ whole genome shotgun (WGS) entry which is preliminary data.</text>
</comment>
<dbReference type="SMART" id="SM00530">
    <property type="entry name" value="HTH_XRE"/>
    <property type="match status" value="1"/>
</dbReference>
<dbReference type="InterPro" id="IPR010982">
    <property type="entry name" value="Lambda_DNA-bd_dom_sf"/>
</dbReference>
<reference evidence="2 3" key="1">
    <citation type="journal article" date="2015" name="Genome Announc.">
        <title>Expanding the biotechnology potential of lactobacilli through comparative genomics of 213 strains and associated genera.</title>
        <authorList>
            <person name="Sun Z."/>
            <person name="Harris H.M."/>
            <person name="McCann A."/>
            <person name="Guo C."/>
            <person name="Argimon S."/>
            <person name="Zhang W."/>
            <person name="Yang X."/>
            <person name="Jeffery I.B."/>
            <person name="Cooney J.C."/>
            <person name="Kagawa T.F."/>
            <person name="Liu W."/>
            <person name="Song Y."/>
            <person name="Salvetti E."/>
            <person name="Wrobel A."/>
            <person name="Rasinkangas P."/>
            <person name="Parkhill J."/>
            <person name="Rea M.C."/>
            <person name="O'Sullivan O."/>
            <person name="Ritari J."/>
            <person name="Douillard F.P."/>
            <person name="Paul Ross R."/>
            <person name="Yang R."/>
            <person name="Briner A.E."/>
            <person name="Felis G.E."/>
            <person name="de Vos W.M."/>
            <person name="Barrangou R."/>
            <person name="Klaenhammer T.R."/>
            <person name="Caufield P.W."/>
            <person name="Cui Y."/>
            <person name="Zhang H."/>
            <person name="O'Toole P.W."/>
        </authorList>
    </citation>
    <scope>NUCLEOTIDE SEQUENCE [LARGE SCALE GENOMIC DNA]</scope>
    <source>
        <strain evidence="2 3">DSM 20253</strain>
    </source>
</reference>
<dbReference type="Gene3D" id="1.25.40.10">
    <property type="entry name" value="Tetratricopeptide repeat domain"/>
    <property type="match status" value="1"/>
</dbReference>
<dbReference type="InterPro" id="IPR001387">
    <property type="entry name" value="Cro/C1-type_HTH"/>
</dbReference>
<dbReference type="EMBL" id="AYYI01000005">
    <property type="protein sequence ID" value="KRM99952.1"/>
    <property type="molecule type" value="Genomic_DNA"/>
</dbReference>
<proteinExistence type="predicted"/>
<dbReference type="PANTHER" id="PTHR37038">
    <property type="entry name" value="TRANSCRIPTIONAL REGULATOR-RELATED"/>
    <property type="match status" value="1"/>
</dbReference>
<keyword evidence="3" id="KW-1185">Reference proteome</keyword>
<accession>A0A0R2D8C2</accession>
<evidence type="ECO:0000259" key="1">
    <source>
        <dbReference type="PROSITE" id="PS50943"/>
    </source>
</evidence>
<dbReference type="GO" id="GO:0003677">
    <property type="term" value="F:DNA binding"/>
    <property type="evidence" value="ECO:0007669"/>
    <property type="project" value="InterPro"/>
</dbReference>
<dbReference type="InterPro" id="IPR011990">
    <property type="entry name" value="TPR-like_helical_dom_sf"/>
</dbReference>
<organism evidence="2 3">
    <name type="scientific">Loigolactobacillus rennini DSM 20253</name>
    <dbReference type="NCBI Taxonomy" id="1423796"/>
    <lineage>
        <taxon>Bacteria</taxon>
        <taxon>Bacillati</taxon>
        <taxon>Bacillota</taxon>
        <taxon>Bacilli</taxon>
        <taxon>Lactobacillales</taxon>
        <taxon>Lactobacillaceae</taxon>
        <taxon>Loigolactobacillus</taxon>
    </lineage>
</organism>
<protein>
    <submittedName>
        <fullName evidence="2">Cro CI family transcriptional regulator</fullName>
    </submittedName>
</protein>
<gene>
    <name evidence="2" type="ORF">FC24_GL001788</name>
</gene>
<feature type="domain" description="HTH cro/C1-type" evidence="1">
    <location>
        <begin position="12"/>
        <end position="61"/>
    </location>
</feature>
<evidence type="ECO:0000313" key="2">
    <source>
        <dbReference type="EMBL" id="KRM99952.1"/>
    </source>
</evidence>
<dbReference type="Pfam" id="PF01381">
    <property type="entry name" value="HTH_3"/>
    <property type="match status" value="1"/>
</dbReference>
<dbReference type="InterPro" id="IPR053163">
    <property type="entry name" value="HTH-type_regulator_Rgg"/>
</dbReference>
<dbReference type="SUPFAM" id="SSF48452">
    <property type="entry name" value="TPR-like"/>
    <property type="match status" value="1"/>
</dbReference>
<name>A0A0R2D8C2_9LACO</name>
<dbReference type="Proteomes" id="UP000051638">
    <property type="component" value="Unassembled WGS sequence"/>
</dbReference>